<dbReference type="Gene3D" id="2.40.110.10">
    <property type="entry name" value="Butyryl-CoA Dehydrogenase, subunit A, domain 2"/>
    <property type="match status" value="1"/>
</dbReference>
<gene>
    <name evidence="33" type="ORF">H696_02274</name>
</gene>
<evidence type="ECO:0000256" key="17">
    <source>
        <dbReference type="ARBA" id="ARBA00039034"/>
    </source>
</evidence>
<evidence type="ECO:0000259" key="30">
    <source>
        <dbReference type="Pfam" id="PF02770"/>
    </source>
</evidence>
<dbReference type="eggNOG" id="KOG0137">
    <property type="taxonomic scope" value="Eukaryota"/>
</dbReference>
<evidence type="ECO:0000256" key="11">
    <source>
        <dbReference type="ARBA" id="ARBA00022946"/>
    </source>
</evidence>
<dbReference type="FunFam" id="1.10.540.10:FF:000001">
    <property type="entry name" value="Very long-chain-specific acyl-CoA dehydrogenase, mitochondrial"/>
    <property type="match status" value="1"/>
</dbReference>
<dbReference type="InterPro" id="IPR037069">
    <property type="entry name" value="AcylCoA_DH/ox_N_sf"/>
</dbReference>
<evidence type="ECO:0000259" key="31">
    <source>
        <dbReference type="Pfam" id="PF02771"/>
    </source>
</evidence>
<feature type="domain" description="Acyl-CoA dehydrogenase/oxidase N-terminal" evidence="31">
    <location>
        <begin position="91"/>
        <end position="156"/>
    </location>
</feature>
<dbReference type="FunFam" id="1.20.140.10:FF:000008">
    <property type="entry name" value="acyl-CoA dehydrogenase family member 9, mitochondrial"/>
    <property type="match status" value="1"/>
</dbReference>
<dbReference type="EC" id="1.3.8.9" evidence="17"/>
<proteinExistence type="inferred from homology"/>
<organism evidence="33">
    <name type="scientific">Fonticula alba</name>
    <name type="common">Slime mold</name>
    <dbReference type="NCBI Taxonomy" id="691883"/>
    <lineage>
        <taxon>Eukaryota</taxon>
        <taxon>Rotosphaerida</taxon>
        <taxon>Fonticulaceae</taxon>
        <taxon>Fonticula</taxon>
    </lineage>
</organism>
<evidence type="ECO:0000256" key="8">
    <source>
        <dbReference type="ARBA" id="ARBA00022799"/>
    </source>
</evidence>
<evidence type="ECO:0000256" key="4">
    <source>
        <dbReference type="ARBA" id="ARBA00009347"/>
    </source>
</evidence>
<evidence type="ECO:0000259" key="32">
    <source>
        <dbReference type="Pfam" id="PF21343"/>
    </source>
</evidence>
<dbReference type="GO" id="GO:0005743">
    <property type="term" value="C:mitochondrial inner membrane"/>
    <property type="evidence" value="ECO:0007669"/>
    <property type="project" value="UniProtKB-SubCell"/>
</dbReference>
<comment type="subunit">
    <text evidence="20">Homodimer. Homodimerizes after import into the mitochondrion.</text>
</comment>
<comment type="subcellular location">
    <subcellularLocation>
        <location evidence="2">Mitochondrion inner membrane</location>
        <topology evidence="2">Peripheral membrane protein</topology>
    </subcellularLocation>
</comment>
<reference evidence="33" key="1">
    <citation type="submission" date="2013-04" db="EMBL/GenBank/DDBJ databases">
        <title>The Genome Sequence of Fonticula alba ATCC 38817.</title>
        <authorList>
            <consortium name="The Broad Institute Genomics Platform"/>
            <person name="Russ C."/>
            <person name="Cuomo C."/>
            <person name="Burger G."/>
            <person name="Gray M.W."/>
            <person name="Holland P.W.H."/>
            <person name="King N."/>
            <person name="Lang F.B.F."/>
            <person name="Roger A.J."/>
            <person name="Ruiz-Trillo I."/>
            <person name="Brown M."/>
            <person name="Walker B."/>
            <person name="Young S."/>
            <person name="Zeng Q."/>
            <person name="Gargeya S."/>
            <person name="Fitzgerald M."/>
            <person name="Haas B."/>
            <person name="Abouelleil A."/>
            <person name="Allen A.W."/>
            <person name="Alvarado L."/>
            <person name="Arachchi H.M."/>
            <person name="Berlin A.M."/>
            <person name="Chapman S.B."/>
            <person name="Gainer-Dewar J."/>
            <person name="Goldberg J."/>
            <person name="Griggs A."/>
            <person name="Gujja S."/>
            <person name="Hansen M."/>
            <person name="Howarth C."/>
            <person name="Imamovic A."/>
            <person name="Ireland A."/>
            <person name="Larimer J."/>
            <person name="McCowan C."/>
            <person name="Murphy C."/>
            <person name="Pearson M."/>
            <person name="Poon T.W."/>
            <person name="Priest M."/>
            <person name="Roberts A."/>
            <person name="Saif S."/>
            <person name="Shea T."/>
            <person name="Sisk P."/>
            <person name="Sykes S."/>
            <person name="Wortman J."/>
            <person name="Nusbaum C."/>
            <person name="Birren B."/>
        </authorList>
    </citation>
    <scope>NUCLEOTIDE SEQUENCE [LARGE SCALE GENOMIC DNA]</scope>
    <source>
        <strain evidence="33">ATCC 38817</strain>
    </source>
</reference>
<evidence type="ECO:0000256" key="7">
    <source>
        <dbReference type="ARBA" id="ARBA00022792"/>
    </source>
</evidence>
<evidence type="ECO:0000256" key="9">
    <source>
        <dbReference type="ARBA" id="ARBA00022827"/>
    </source>
</evidence>
<comment type="catalytic activity">
    <reaction evidence="26">
        <text>eicosanoyl-CoA + oxidized [electron-transfer flavoprotein] + H(+) = (2E)-eicosenoyl-CoA + reduced [electron-transfer flavoprotein]</text>
        <dbReference type="Rhea" id="RHEA:47236"/>
        <dbReference type="Rhea" id="RHEA-COMP:10685"/>
        <dbReference type="Rhea" id="RHEA-COMP:10686"/>
        <dbReference type="ChEBI" id="CHEBI:15378"/>
        <dbReference type="ChEBI" id="CHEBI:57380"/>
        <dbReference type="ChEBI" id="CHEBI:57692"/>
        <dbReference type="ChEBI" id="CHEBI:58307"/>
        <dbReference type="ChEBI" id="CHEBI:74691"/>
    </reaction>
    <physiologicalReaction direction="left-to-right" evidence="26">
        <dbReference type="Rhea" id="RHEA:47237"/>
    </physiologicalReaction>
</comment>
<keyword evidence="5" id="KW-0597">Phosphoprotein</keyword>
<keyword evidence="12" id="KW-0007">Acetylation</keyword>
<keyword evidence="15" id="KW-0496">Mitochondrion</keyword>
<evidence type="ECO:0000256" key="2">
    <source>
        <dbReference type="ARBA" id="ARBA00004637"/>
    </source>
</evidence>
<evidence type="ECO:0000256" key="5">
    <source>
        <dbReference type="ARBA" id="ARBA00022553"/>
    </source>
</evidence>
<evidence type="ECO:0000256" key="14">
    <source>
        <dbReference type="ARBA" id="ARBA00023098"/>
    </source>
</evidence>
<comment type="cofactor">
    <cofactor evidence="1 28">
        <name>FAD</name>
        <dbReference type="ChEBI" id="CHEBI:57692"/>
    </cofactor>
</comment>
<evidence type="ECO:0000256" key="23">
    <source>
        <dbReference type="ARBA" id="ARBA00048086"/>
    </source>
</evidence>
<keyword evidence="10" id="KW-0276">Fatty acid metabolism</keyword>
<evidence type="ECO:0000256" key="25">
    <source>
        <dbReference type="ARBA" id="ARBA00049050"/>
    </source>
</evidence>
<evidence type="ECO:0000256" key="6">
    <source>
        <dbReference type="ARBA" id="ARBA00022630"/>
    </source>
</evidence>
<dbReference type="InterPro" id="IPR036250">
    <property type="entry name" value="AcylCo_DH-like_C"/>
</dbReference>
<evidence type="ECO:0000313" key="33">
    <source>
        <dbReference type="EMBL" id="KCV71329.1"/>
    </source>
</evidence>
<keyword evidence="8" id="KW-0702">S-nitrosylation</keyword>
<dbReference type="PROSITE" id="PS00073">
    <property type="entry name" value="ACYL_COA_DH_2"/>
    <property type="match status" value="1"/>
</dbReference>
<dbReference type="InterPro" id="IPR006089">
    <property type="entry name" value="Acyl-CoA_DH_CS"/>
</dbReference>
<evidence type="ECO:0000256" key="12">
    <source>
        <dbReference type="ARBA" id="ARBA00022990"/>
    </source>
</evidence>
<evidence type="ECO:0000256" key="15">
    <source>
        <dbReference type="ARBA" id="ARBA00023128"/>
    </source>
</evidence>
<dbReference type="Pfam" id="PF02770">
    <property type="entry name" value="Acyl-CoA_dh_M"/>
    <property type="match status" value="1"/>
</dbReference>
<evidence type="ECO:0000256" key="16">
    <source>
        <dbReference type="ARBA" id="ARBA00023136"/>
    </source>
</evidence>
<feature type="domain" description="Acyl-CoA dehydrogenase/oxidase C-terminal" evidence="29">
    <location>
        <begin position="298"/>
        <end position="444"/>
    </location>
</feature>
<evidence type="ECO:0000256" key="21">
    <source>
        <dbReference type="ARBA" id="ARBA00047893"/>
    </source>
</evidence>
<comment type="catalytic activity">
    <reaction evidence="24">
        <text>tetradecanoyl-CoA + oxidized [electron-transfer flavoprotein] + H(+) = (2E)-tetradecenoyl-CoA + reduced [electron-transfer flavoprotein]</text>
        <dbReference type="Rhea" id="RHEA:47316"/>
        <dbReference type="Rhea" id="RHEA-COMP:10685"/>
        <dbReference type="Rhea" id="RHEA-COMP:10686"/>
        <dbReference type="ChEBI" id="CHEBI:15378"/>
        <dbReference type="ChEBI" id="CHEBI:57385"/>
        <dbReference type="ChEBI" id="CHEBI:57692"/>
        <dbReference type="ChEBI" id="CHEBI:58307"/>
        <dbReference type="ChEBI" id="CHEBI:61405"/>
    </reaction>
    <physiologicalReaction direction="left-to-right" evidence="24">
        <dbReference type="Rhea" id="RHEA:47317"/>
    </physiologicalReaction>
</comment>
<dbReference type="GO" id="GO:0050660">
    <property type="term" value="F:flavin adenine dinucleotide binding"/>
    <property type="evidence" value="ECO:0007669"/>
    <property type="project" value="InterPro"/>
</dbReference>
<dbReference type="Pfam" id="PF02771">
    <property type="entry name" value="Acyl-CoA_dh_N"/>
    <property type="match status" value="1"/>
</dbReference>
<comment type="catalytic activity">
    <reaction evidence="25">
        <text>a very-long-chain 2,3-saturated fatty acyl-CoA + oxidized [electron-transfer flavoprotein] + H(+) = a very-long-chain (2E)-enoyl-CoA + reduced [electron-transfer flavoprotein]</text>
        <dbReference type="Rhea" id="RHEA:19181"/>
        <dbReference type="Rhea" id="RHEA-COMP:10685"/>
        <dbReference type="Rhea" id="RHEA-COMP:10686"/>
        <dbReference type="ChEBI" id="CHEBI:15378"/>
        <dbReference type="ChEBI" id="CHEBI:57692"/>
        <dbReference type="ChEBI" id="CHEBI:58307"/>
        <dbReference type="ChEBI" id="CHEBI:83724"/>
        <dbReference type="ChEBI" id="CHEBI:83728"/>
        <dbReference type="EC" id="1.3.8.9"/>
    </reaction>
    <physiologicalReaction direction="left-to-right" evidence="25">
        <dbReference type="Rhea" id="RHEA:19182"/>
    </physiologicalReaction>
</comment>
<dbReference type="GeneID" id="20526999"/>
<keyword evidence="14" id="KW-0443">Lipid metabolism</keyword>
<evidence type="ECO:0000256" key="18">
    <source>
        <dbReference type="ARBA" id="ARBA00040902"/>
    </source>
</evidence>
<comment type="function">
    <text evidence="19">Very long-chain specific acyl-CoA dehydrogenase is one of the acyl-CoA dehydrogenases that catalyze the first step of mitochondrial fatty acid beta-oxidation, an aerobic process breaking down fatty acids into acetyl-CoA and allowing the production of energy from fats. The first step of fatty acid beta-oxidation consists in the removal of one hydrogen from C-2 and C-3 of the straight-chain fatty acyl-CoA thioester, resulting in the formation of trans-2-enoyl-CoA. Among the different mitochondrial acyl-CoA dehydrogenases, very long-chain specific acyl-CoA dehydrogenase acts specifically on acyl-CoAs with saturated 12 to 24 carbons long primary chains.</text>
</comment>
<keyword evidence="7" id="KW-0999">Mitochondrion inner membrane</keyword>
<dbReference type="InterPro" id="IPR049448">
    <property type="entry name" value="ACAD9/ACADV-like_C"/>
</dbReference>
<name>A0A058ZAE8_FONAL</name>
<evidence type="ECO:0000256" key="22">
    <source>
        <dbReference type="ARBA" id="ARBA00047916"/>
    </source>
</evidence>
<dbReference type="InterPro" id="IPR013786">
    <property type="entry name" value="AcylCoA_DH/ox_N"/>
</dbReference>
<keyword evidence="11" id="KW-0809">Transit peptide</keyword>
<dbReference type="GO" id="GO:0000062">
    <property type="term" value="F:fatty-acyl-CoA binding"/>
    <property type="evidence" value="ECO:0007669"/>
    <property type="project" value="TreeGrafter"/>
</dbReference>
<evidence type="ECO:0000256" key="20">
    <source>
        <dbReference type="ARBA" id="ARBA00046812"/>
    </source>
</evidence>
<keyword evidence="6 28" id="KW-0285">Flavoprotein</keyword>
<comment type="catalytic activity">
    <reaction evidence="22">
        <text>oxidized [electron-transfer flavoprotein] + hexadecanoyl-CoA + H(+) = (2E)-hexadecenoyl-CoA + reduced [electron-transfer flavoprotein]</text>
        <dbReference type="Rhea" id="RHEA:43448"/>
        <dbReference type="Rhea" id="RHEA-COMP:10685"/>
        <dbReference type="Rhea" id="RHEA-COMP:10686"/>
        <dbReference type="ChEBI" id="CHEBI:15378"/>
        <dbReference type="ChEBI" id="CHEBI:57379"/>
        <dbReference type="ChEBI" id="CHEBI:57692"/>
        <dbReference type="ChEBI" id="CHEBI:58307"/>
        <dbReference type="ChEBI" id="CHEBI:61526"/>
    </reaction>
    <physiologicalReaction direction="left-to-right" evidence="22">
        <dbReference type="Rhea" id="RHEA:43449"/>
    </physiologicalReaction>
</comment>
<dbReference type="InterPro" id="IPR006091">
    <property type="entry name" value="Acyl-CoA_Oxase/DH_mid-dom"/>
</dbReference>
<dbReference type="InterPro" id="IPR009075">
    <property type="entry name" value="AcylCo_DH/oxidase_C"/>
</dbReference>
<dbReference type="STRING" id="691883.A0A058ZAE8"/>
<evidence type="ECO:0000256" key="1">
    <source>
        <dbReference type="ARBA" id="ARBA00001974"/>
    </source>
</evidence>
<dbReference type="PANTHER" id="PTHR43884">
    <property type="entry name" value="ACYL-COA DEHYDROGENASE"/>
    <property type="match status" value="1"/>
</dbReference>
<dbReference type="OrthoDB" id="2588832at2759"/>
<evidence type="ECO:0000256" key="26">
    <source>
        <dbReference type="ARBA" id="ARBA00049140"/>
    </source>
</evidence>
<keyword evidence="34" id="KW-1185">Reference proteome</keyword>
<keyword evidence="9 28" id="KW-0274">FAD</keyword>
<dbReference type="GO" id="GO:0017099">
    <property type="term" value="F:very-long-chain fatty acyl-CoA dehydrogenase activity"/>
    <property type="evidence" value="ECO:0007669"/>
    <property type="project" value="UniProtKB-EC"/>
</dbReference>
<comment type="catalytic activity">
    <reaction evidence="21">
        <text>dodecanoyl-CoA + oxidized [electron-transfer flavoprotein] + H(+) = (2E)-dodecenoyl-CoA + reduced [electron-transfer flavoprotein]</text>
        <dbReference type="Rhea" id="RHEA:47296"/>
        <dbReference type="Rhea" id="RHEA-COMP:10685"/>
        <dbReference type="Rhea" id="RHEA-COMP:10686"/>
        <dbReference type="ChEBI" id="CHEBI:15378"/>
        <dbReference type="ChEBI" id="CHEBI:57330"/>
        <dbReference type="ChEBI" id="CHEBI:57375"/>
        <dbReference type="ChEBI" id="CHEBI:57692"/>
        <dbReference type="ChEBI" id="CHEBI:58307"/>
    </reaction>
    <physiologicalReaction direction="left-to-right" evidence="21">
        <dbReference type="Rhea" id="RHEA:47297"/>
    </physiologicalReaction>
</comment>
<dbReference type="Gene3D" id="1.20.140.10">
    <property type="entry name" value="Butyryl-CoA Dehydrogenase, subunit A, domain 3"/>
    <property type="match status" value="2"/>
</dbReference>
<evidence type="ECO:0000256" key="10">
    <source>
        <dbReference type="ARBA" id="ARBA00022832"/>
    </source>
</evidence>
<evidence type="ECO:0000256" key="27">
    <source>
        <dbReference type="ARBA" id="ARBA00049224"/>
    </source>
</evidence>
<keyword evidence="16" id="KW-0472">Membrane</keyword>
<dbReference type="Gene3D" id="1.10.540.10">
    <property type="entry name" value="Acyl-CoA dehydrogenase/oxidase, N-terminal domain"/>
    <property type="match status" value="1"/>
</dbReference>
<dbReference type="Pfam" id="PF00441">
    <property type="entry name" value="Acyl-CoA_dh_1"/>
    <property type="match status" value="1"/>
</dbReference>
<comment type="pathway">
    <text evidence="3">Lipid metabolism.</text>
</comment>
<sequence length="665" mass="71668">MLRNISSHALRVAAAAPSSALLRAAAPCAVRSYSNSSSRTTEAAAAPLPEIVPFVERPSFLRTIYSRSALNTSHVFPYPSEVPEEARETLSLMLDPIARFFAEVNNPAKNDETSSIPKEVMEGMAELGLYGIQVPTEQGGVGLPNLGYARLVESIGFKGILLAGNQAQKDKYLPDLASGKTVAAFCLTEPSAGSDANSVRCNATLSEDGKHWILNGEKIWISNGGLADVFTVFAQTPVADPTTGATKNRVTAFIVERSFGGITHGPPERKMGIRCSNTTTLRFDNTKIPVENVLGQVGSGFKVAMEILNNGRFGMGAALTGCMKQVIAIATDHANNRTQFGDHIKNYGLIQEKIAMMNMQCYAAESVAYLLASNMDRGIKDYQLEAAVSKIFASEAAWHVTDEAIQILGGLGFMQDLPLERILRDLRIFRIFEGTNDILRLFIALNGVKSSSETPLVSSLKSGSKALKDPAFYGQALGAAARLVRFGVGYNPATSGGLALQSEDLAVDTTKFKATDVPVVSLKEEADLVEAQAIRLGDVAEMLVLGYKSKIMNKQLELRRLADVTINIYAAAAVISRASASVKAVNRNPEASLSDLTRVSEELRLARAFLTHATSTNDTILRQLERPMASILLSGRSTTFDSDIKHISDHSCRKGGYFPTHPMGL</sequence>
<dbReference type="SUPFAM" id="SSF56645">
    <property type="entry name" value="Acyl-CoA dehydrogenase NM domain-like"/>
    <property type="match status" value="1"/>
</dbReference>
<dbReference type="RefSeq" id="XP_009494452.1">
    <property type="nucleotide sequence ID" value="XM_009496177.1"/>
</dbReference>
<protein>
    <recommendedName>
        <fullName evidence="18">Very long-chain specific acyl-CoA dehydrogenase, mitochondrial</fullName>
        <ecNumber evidence="17">1.3.8.9</ecNumber>
    </recommendedName>
</protein>
<dbReference type="InterPro" id="IPR046373">
    <property type="entry name" value="Acyl-CoA_Oxase/DH_mid-dom_sf"/>
</dbReference>
<dbReference type="Pfam" id="PF21343">
    <property type="entry name" value="ACAD9-ACADV_C"/>
    <property type="match status" value="1"/>
</dbReference>
<dbReference type="SUPFAM" id="SSF47203">
    <property type="entry name" value="Acyl-CoA dehydrogenase C-terminal domain-like"/>
    <property type="match status" value="1"/>
</dbReference>
<evidence type="ECO:0000256" key="13">
    <source>
        <dbReference type="ARBA" id="ARBA00023002"/>
    </source>
</evidence>
<feature type="domain" description="Acyl-CoA oxidase/dehydrogenase middle" evidence="30">
    <location>
        <begin position="184"/>
        <end position="285"/>
    </location>
</feature>
<accession>A0A058ZAE8</accession>
<dbReference type="Proteomes" id="UP000030693">
    <property type="component" value="Unassembled WGS sequence"/>
</dbReference>
<dbReference type="PANTHER" id="PTHR43884:SF11">
    <property type="entry name" value="VERY LONG-CHAIN SPECIFIC ACYL-COA DEHYDROGENASE, MITOCHONDRIAL"/>
    <property type="match status" value="1"/>
</dbReference>
<dbReference type="FunFam" id="2.40.110.10:FF:000006">
    <property type="entry name" value="very long-chain specific acyl-CoA dehydrogenase, mitochondrial"/>
    <property type="match status" value="1"/>
</dbReference>
<dbReference type="EMBL" id="KB932203">
    <property type="protein sequence ID" value="KCV71329.1"/>
    <property type="molecule type" value="Genomic_DNA"/>
</dbReference>
<dbReference type="AlphaFoldDB" id="A0A058ZAE8"/>
<keyword evidence="13 28" id="KW-0560">Oxidoreductase</keyword>
<dbReference type="PROSITE" id="PS00072">
    <property type="entry name" value="ACYL_COA_DH_1"/>
    <property type="match status" value="1"/>
</dbReference>
<evidence type="ECO:0000256" key="19">
    <source>
        <dbReference type="ARBA" id="ARBA00045422"/>
    </source>
</evidence>
<comment type="catalytic activity">
    <reaction evidence="27">
        <text>octadecanoyl-CoA + oxidized [electron-transfer flavoprotein] + H(+) = (2E)-octadecenoyl-CoA + reduced [electron-transfer flavoprotein]</text>
        <dbReference type="Rhea" id="RHEA:47240"/>
        <dbReference type="Rhea" id="RHEA-COMP:10685"/>
        <dbReference type="Rhea" id="RHEA-COMP:10686"/>
        <dbReference type="ChEBI" id="CHEBI:15378"/>
        <dbReference type="ChEBI" id="CHEBI:57394"/>
        <dbReference type="ChEBI" id="CHEBI:57692"/>
        <dbReference type="ChEBI" id="CHEBI:58307"/>
        <dbReference type="ChEBI" id="CHEBI:71412"/>
    </reaction>
    <physiologicalReaction direction="left-to-right" evidence="27">
        <dbReference type="Rhea" id="RHEA:47241"/>
    </physiologicalReaction>
</comment>
<dbReference type="GO" id="GO:0006631">
    <property type="term" value="P:fatty acid metabolic process"/>
    <property type="evidence" value="ECO:0007669"/>
    <property type="project" value="UniProtKB-KW"/>
</dbReference>
<feature type="domain" description="ACAD9/ACADV-like C-terminal" evidence="32">
    <location>
        <begin position="521"/>
        <end position="656"/>
    </location>
</feature>
<evidence type="ECO:0000256" key="28">
    <source>
        <dbReference type="RuleBase" id="RU362125"/>
    </source>
</evidence>
<dbReference type="InterPro" id="IPR009100">
    <property type="entry name" value="AcylCoA_DH/oxidase_NM_dom_sf"/>
</dbReference>
<evidence type="ECO:0000256" key="24">
    <source>
        <dbReference type="ARBA" id="ARBA00049038"/>
    </source>
</evidence>
<comment type="similarity">
    <text evidence="4 28">Belongs to the acyl-CoA dehydrogenase family.</text>
</comment>
<evidence type="ECO:0000313" key="34">
    <source>
        <dbReference type="Proteomes" id="UP000030693"/>
    </source>
</evidence>
<dbReference type="OMA" id="CGVEDYG"/>
<comment type="catalytic activity">
    <reaction evidence="23">
        <text>tetracosanoyl-CoA + oxidized [electron-transfer flavoprotein] + H(+) = (2E)-tetracosenoyl-CoA + reduced [electron-transfer flavoprotein]</text>
        <dbReference type="Rhea" id="RHEA:47232"/>
        <dbReference type="Rhea" id="RHEA-COMP:10685"/>
        <dbReference type="Rhea" id="RHEA-COMP:10686"/>
        <dbReference type="ChEBI" id="CHEBI:15378"/>
        <dbReference type="ChEBI" id="CHEBI:57692"/>
        <dbReference type="ChEBI" id="CHEBI:58307"/>
        <dbReference type="ChEBI" id="CHEBI:65052"/>
        <dbReference type="ChEBI" id="CHEBI:74693"/>
    </reaction>
    <physiologicalReaction direction="left-to-right" evidence="23">
        <dbReference type="Rhea" id="RHEA:47233"/>
    </physiologicalReaction>
</comment>
<evidence type="ECO:0000259" key="29">
    <source>
        <dbReference type="Pfam" id="PF00441"/>
    </source>
</evidence>
<evidence type="ECO:0000256" key="3">
    <source>
        <dbReference type="ARBA" id="ARBA00005189"/>
    </source>
</evidence>